<feature type="domain" description="Methyltransferase type 11" evidence="3">
    <location>
        <begin position="32"/>
        <end position="123"/>
    </location>
</feature>
<dbReference type="InterPro" id="IPR029063">
    <property type="entry name" value="SAM-dependent_MTases_sf"/>
</dbReference>
<dbReference type="AlphaFoldDB" id="A0AAE4SDQ7"/>
<evidence type="ECO:0000313" key="5">
    <source>
        <dbReference type="Proteomes" id="UP001283212"/>
    </source>
</evidence>
<gene>
    <name evidence="4" type="ORF">McpCs1_12060</name>
</gene>
<dbReference type="CDD" id="cd02440">
    <property type="entry name" value="AdoMet_MTases"/>
    <property type="match status" value="1"/>
</dbReference>
<name>A0AAE4SDQ7_9EURY</name>
<dbReference type="Pfam" id="PF08241">
    <property type="entry name" value="Methyltransf_11"/>
    <property type="match status" value="1"/>
</dbReference>
<keyword evidence="5" id="KW-1185">Reference proteome</keyword>
<dbReference type="RefSeq" id="WP_338096335.1">
    <property type="nucleotide sequence ID" value="NZ_JAWDKB010000004.1"/>
</dbReference>
<keyword evidence="1" id="KW-0489">Methyltransferase</keyword>
<reference evidence="4 5" key="1">
    <citation type="submission" date="2023-06" db="EMBL/GenBank/DDBJ databases">
        <title>Genome sequence of Methancorpusculaceae sp. Cs1.</title>
        <authorList>
            <person name="Protasov E."/>
            <person name="Platt K."/>
            <person name="Poehlein A."/>
            <person name="Daniel R."/>
            <person name="Brune A."/>
        </authorList>
    </citation>
    <scope>NUCLEOTIDE SEQUENCE [LARGE SCALE GENOMIC DNA]</scope>
    <source>
        <strain evidence="4 5">Cs1</strain>
    </source>
</reference>
<dbReference type="GO" id="GO:0032259">
    <property type="term" value="P:methylation"/>
    <property type="evidence" value="ECO:0007669"/>
    <property type="project" value="UniProtKB-KW"/>
</dbReference>
<dbReference type="InterPro" id="IPR013216">
    <property type="entry name" value="Methyltransf_11"/>
</dbReference>
<comment type="caution">
    <text evidence="4">The sequence shown here is derived from an EMBL/GenBank/DDBJ whole genome shotgun (WGS) entry which is preliminary data.</text>
</comment>
<evidence type="ECO:0000259" key="3">
    <source>
        <dbReference type="Pfam" id="PF08241"/>
    </source>
</evidence>
<dbReference type="Gene3D" id="3.40.50.150">
    <property type="entry name" value="Vaccinia Virus protein VP39"/>
    <property type="match status" value="1"/>
</dbReference>
<dbReference type="InterPro" id="IPR026113">
    <property type="entry name" value="METTL2/6/8-like"/>
</dbReference>
<evidence type="ECO:0000256" key="2">
    <source>
        <dbReference type="ARBA" id="ARBA00022679"/>
    </source>
</evidence>
<accession>A0AAE4SDQ7</accession>
<dbReference type="GO" id="GO:0008757">
    <property type="term" value="F:S-adenosylmethionine-dependent methyltransferase activity"/>
    <property type="evidence" value="ECO:0007669"/>
    <property type="project" value="InterPro"/>
</dbReference>
<evidence type="ECO:0000256" key="1">
    <source>
        <dbReference type="ARBA" id="ARBA00022603"/>
    </source>
</evidence>
<dbReference type="EMBL" id="JAWDKB010000004">
    <property type="protein sequence ID" value="MDV0443825.1"/>
    <property type="molecule type" value="Genomic_DNA"/>
</dbReference>
<sequence>MNSWDADYSVRGRLWGGAAGELPALPTGSRVLECGCGNGKTLTAMNSCGWNAVGVDISPAAVFLAETAGCTAITADITALPFADNSFDAVFVWHVLGHLPRTLWQPAASEIRRVLTNPGILFFKGFSRNDMRCGKGTEIEPFSYLRGDGIVTHYFSEEDLHEVFGAGELTRVSWSMRVRGTEYEREELCGVFLRSPYE</sequence>
<organism evidence="4 5">
    <name type="scientific">Methanorbis rubei</name>
    <dbReference type="NCBI Taxonomy" id="3028300"/>
    <lineage>
        <taxon>Archaea</taxon>
        <taxon>Methanobacteriati</taxon>
        <taxon>Methanobacteriota</taxon>
        <taxon>Stenosarchaea group</taxon>
        <taxon>Methanomicrobia</taxon>
        <taxon>Methanomicrobiales</taxon>
        <taxon>Methanocorpusculaceae</taxon>
        <taxon>Methanorbis</taxon>
    </lineage>
</organism>
<dbReference type="PANTHER" id="PTHR22809">
    <property type="entry name" value="METHYLTRANSFERASE-RELATED"/>
    <property type="match status" value="1"/>
</dbReference>
<keyword evidence="2" id="KW-0808">Transferase</keyword>
<dbReference type="GO" id="GO:0140640">
    <property type="term" value="F:catalytic activity, acting on a nucleic acid"/>
    <property type="evidence" value="ECO:0007669"/>
    <property type="project" value="UniProtKB-ARBA"/>
</dbReference>
<dbReference type="PANTHER" id="PTHR22809:SF14">
    <property type="entry name" value="TRNA N(3)-METHYLCYTIDINE METHYLTRANSFERASE"/>
    <property type="match status" value="1"/>
</dbReference>
<dbReference type="Proteomes" id="UP001283212">
    <property type="component" value="Unassembled WGS sequence"/>
</dbReference>
<protein>
    <recommendedName>
        <fullName evidence="3">Methyltransferase type 11 domain-containing protein</fullName>
    </recommendedName>
</protein>
<proteinExistence type="predicted"/>
<dbReference type="SUPFAM" id="SSF53335">
    <property type="entry name" value="S-adenosyl-L-methionine-dependent methyltransferases"/>
    <property type="match status" value="1"/>
</dbReference>
<evidence type="ECO:0000313" key="4">
    <source>
        <dbReference type="EMBL" id="MDV0443825.1"/>
    </source>
</evidence>